<evidence type="ECO:0000259" key="5">
    <source>
        <dbReference type="Pfam" id="PF09093"/>
    </source>
</evidence>
<dbReference type="InterPro" id="IPR015177">
    <property type="entry name" value="Lyase_catalyt"/>
</dbReference>
<comment type="caution">
    <text evidence="6">The sequence shown here is derived from an EMBL/GenBank/DDBJ whole genome shotgun (WGS) entry which is preliminary data.</text>
</comment>
<comment type="similarity">
    <text evidence="1">Belongs to the polysaccharide lyase 8 family.</text>
</comment>
<dbReference type="InterPro" id="IPR008929">
    <property type="entry name" value="Chondroitin_lyas"/>
</dbReference>
<dbReference type="SUPFAM" id="SSF74650">
    <property type="entry name" value="Galactose mutarotase-like"/>
    <property type="match status" value="1"/>
</dbReference>
<dbReference type="Pfam" id="PF09093">
    <property type="entry name" value="Lyase_catalyt"/>
    <property type="match status" value="1"/>
</dbReference>
<accession>A0A644WD95</accession>
<name>A0A644WD95_9ZZZZ</name>
<keyword evidence="2" id="KW-0456">Lyase</keyword>
<feature type="domain" description="Lyase catalytic" evidence="5">
    <location>
        <begin position="290"/>
        <end position="528"/>
    </location>
</feature>
<dbReference type="GO" id="GO:0005576">
    <property type="term" value="C:extracellular region"/>
    <property type="evidence" value="ECO:0007669"/>
    <property type="project" value="InterPro"/>
</dbReference>
<evidence type="ECO:0000256" key="1">
    <source>
        <dbReference type="ARBA" id="ARBA00006699"/>
    </source>
</evidence>
<dbReference type="InterPro" id="IPR015176">
    <property type="entry name" value="Lyase_N"/>
</dbReference>
<dbReference type="GO" id="GO:0016837">
    <property type="term" value="F:carbon-oxygen lyase activity, acting on polysaccharides"/>
    <property type="evidence" value="ECO:0007669"/>
    <property type="project" value="UniProtKB-ARBA"/>
</dbReference>
<dbReference type="Gene3D" id="2.70.98.10">
    <property type="match status" value="1"/>
</dbReference>
<dbReference type="PANTHER" id="PTHR37322:SF3">
    <property type="entry name" value="CHONDROITIN SULFATE ABC EXOLYASE"/>
    <property type="match status" value="1"/>
</dbReference>
<evidence type="ECO:0000313" key="6">
    <source>
        <dbReference type="EMBL" id="MPM01805.1"/>
    </source>
</evidence>
<evidence type="ECO:0000259" key="3">
    <source>
        <dbReference type="Pfam" id="PF02278"/>
    </source>
</evidence>
<dbReference type="SUPFAM" id="SSF48230">
    <property type="entry name" value="Chondroitin AC/alginate lyase"/>
    <property type="match status" value="1"/>
</dbReference>
<organism evidence="6">
    <name type="scientific">bioreactor metagenome</name>
    <dbReference type="NCBI Taxonomy" id="1076179"/>
    <lineage>
        <taxon>unclassified sequences</taxon>
        <taxon>metagenomes</taxon>
        <taxon>ecological metagenomes</taxon>
    </lineage>
</organism>
<dbReference type="EMBL" id="VSSQ01000824">
    <property type="protein sequence ID" value="MPM01805.1"/>
    <property type="molecule type" value="Genomic_DNA"/>
</dbReference>
<dbReference type="InterPro" id="IPR011071">
    <property type="entry name" value="Lyase_8-like_C"/>
</dbReference>
<dbReference type="GO" id="GO:0030246">
    <property type="term" value="F:carbohydrate binding"/>
    <property type="evidence" value="ECO:0007669"/>
    <property type="project" value="InterPro"/>
</dbReference>
<dbReference type="InterPro" id="IPR014718">
    <property type="entry name" value="GH-type_carb-bd"/>
</dbReference>
<feature type="domain" description="Lyase N-terminal" evidence="4">
    <location>
        <begin position="21"/>
        <end position="168"/>
    </location>
</feature>
<dbReference type="SUPFAM" id="SSF49785">
    <property type="entry name" value="Galactose-binding domain-like"/>
    <property type="match status" value="1"/>
</dbReference>
<evidence type="ECO:0000259" key="4">
    <source>
        <dbReference type="Pfam" id="PF09092"/>
    </source>
</evidence>
<dbReference type="AlphaFoldDB" id="A0A644WD95"/>
<dbReference type="Gene3D" id="2.60.120.430">
    <property type="entry name" value="Galactose-binding lectin"/>
    <property type="match status" value="1"/>
</dbReference>
<evidence type="ECO:0000256" key="2">
    <source>
        <dbReference type="ARBA" id="ARBA00023239"/>
    </source>
</evidence>
<dbReference type="InterPro" id="IPR003159">
    <property type="entry name" value="Lyase_8_central_dom"/>
</dbReference>
<gene>
    <name evidence="6" type="ORF">SDC9_48045</name>
</gene>
<dbReference type="GO" id="GO:0006027">
    <property type="term" value="P:glycosaminoglycan catabolic process"/>
    <property type="evidence" value="ECO:0007669"/>
    <property type="project" value="InterPro"/>
</dbReference>
<dbReference type="Gene3D" id="1.50.10.100">
    <property type="entry name" value="Chondroitin AC/alginate lyase"/>
    <property type="match status" value="1"/>
</dbReference>
<dbReference type="GO" id="GO:0005975">
    <property type="term" value="P:carbohydrate metabolic process"/>
    <property type="evidence" value="ECO:0007669"/>
    <property type="project" value="InterPro"/>
</dbReference>
<feature type="domain" description="Polysaccharide lyase family 8 central" evidence="3">
    <location>
        <begin position="548"/>
        <end position="824"/>
    </location>
</feature>
<dbReference type="Pfam" id="PF09092">
    <property type="entry name" value="Lyase_N"/>
    <property type="match status" value="1"/>
</dbReference>
<reference evidence="6" key="1">
    <citation type="submission" date="2019-08" db="EMBL/GenBank/DDBJ databases">
        <authorList>
            <person name="Kucharzyk K."/>
            <person name="Murdoch R.W."/>
            <person name="Higgins S."/>
            <person name="Loffler F."/>
        </authorList>
    </citation>
    <scope>NUCLEOTIDE SEQUENCE</scope>
</reference>
<dbReference type="Gene3D" id="2.60.220.10">
    <property type="entry name" value="Polysaccharide lyase family 8-like, C-terminal"/>
    <property type="match status" value="1"/>
</dbReference>
<dbReference type="InterPro" id="IPR039174">
    <property type="entry name" value="Chondroitin_ABC_lyase"/>
</dbReference>
<dbReference type="InterPro" id="IPR008979">
    <property type="entry name" value="Galactose-bd-like_sf"/>
</dbReference>
<dbReference type="PANTHER" id="PTHR37322">
    <property type="match status" value="1"/>
</dbReference>
<dbReference type="InterPro" id="IPR011013">
    <property type="entry name" value="Gal_mutarotase_sf_dom"/>
</dbReference>
<sequence>MLKRKTIYLLVSLLAFSALTAQTFNFEETTVPSGWTAVSGGSLSLSAEHYKDGIRSLCWETTGAAMLTVTFPAYTASTGNSAFLQIYTPQLTNDTLIVEFLNSSNVRRTANYLLNYKGWREFNRAYTEYVSSISFTVTSVRMTLKPASTGSRKIYFDQINLNQNTAATRIMGSQWLLDKQFFTTNNDQLNLFANPVDIPVVNPGAGELMALTTLRNQLKRTPAPGTATNLNLAKSFATGMNITRNSDGTVLGNSMDMSATALTTSVVTDYVNKLEILAAEGLKDTPTLTLFRDLLDHLMDQGLAEGVSFSIRSNDYTASRNIPSKLLNLLPACTAEQQEEVLKLVRWISYYGMLYEPEETYLKSLNSDVLYLYLPHIMGVALFQQDDAVAVRELKAFKRFLERNTEYVPGGGDVLKPDGTGFHHGTHYNNYMYSYQTWAEYINYLKGSPFRISQSAYERFKKAVLAKYTMATLDLNNTRHYANTLAGRNPFSSGLQLYFSRTLFESLIETGGDILGTTIDEELAAAYNYFFKSTKYSLPEKSYEGFHQFNYSPLGIYRKANWVATMRAPTTKFWSAEIYSGENRFGRYQGHGALEITYSGTVANSGYPGNSTGGGWDWNVVPGTTTVHYTSWQEMMPNKNTTDRFDQYTKTKNFSGALSWGDCGIFATDFDQGDTWGSQRFTPTNLVFKKSMYAFDNLIISLGSNISSSGTYSTSMITATNLFQNLISSASGPMILNGVEIVRPNTVTLPSGQDNWMLTPQGTGYFIPQGNDEIKLIYDTQKTPYETGSDYASPVTAANAAKAYINHGVKPTGKNYSFVAVPGTTGAAMQNLSAQMANNGGSVYQIHKQDQYLHALTYLPQNITAYTFFGASFNLTFGLVKSSTGEHLLMHRPDEVTGRQYFAASNPNLKPVNDAVYGWKSSSSQATLTISGEWLPLQESDGVQFHAPSNGETQLTLTFKDGESLYFALKRPDDTGLDITTQNDWIRFGRNNDYLWLIPSAELGADTIVTIYSSVGEIMYQSNINTGREPYAIPVSDFGKGIYICKVQLPGNKTATFKWVK</sequence>
<dbReference type="SUPFAM" id="SSF49863">
    <property type="entry name" value="Hyaluronate lyase-like, C-terminal domain"/>
    <property type="match status" value="1"/>
</dbReference>
<proteinExistence type="inferred from homology"/>
<dbReference type="Pfam" id="PF02278">
    <property type="entry name" value="Lyase_8"/>
    <property type="match status" value="1"/>
</dbReference>
<protein>
    <submittedName>
        <fullName evidence="6">Uncharacterized protein</fullName>
    </submittedName>
</protein>